<dbReference type="OrthoDB" id="8480939at2"/>
<keyword evidence="1" id="KW-0732">Signal</keyword>
<evidence type="ECO:0000313" key="3">
    <source>
        <dbReference type="Proteomes" id="UP000077787"/>
    </source>
</evidence>
<dbReference type="RefSeq" id="WP_045427260.1">
    <property type="nucleotide sequence ID" value="NZ_CP015641.1"/>
</dbReference>
<proteinExistence type="predicted"/>
<reference evidence="2 3" key="1">
    <citation type="submission" date="2016-05" db="EMBL/GenBank/DDBJ databases">
        <title>Genome sequence of Pseudomonas stutzeri 273 and identification of the exopolysaccharide biosynthesis locus.</title>
        <authorList>
            <person name="Wu S."/>
            <person name="Sun C."/>
        </authorList>
    </citation>
    <scope>NUCLEOTIDE SEQUENCE [LARGE SCALE GENOMIC DNA]</scope>
    <source>
        <strain evidence="2 3">273</strain>
    </source>
</reference>
<dbReference type="Proteomes" id="UP000077787">
    <property type="component" value="Chromosome"/>
</dbReference>
<sequence length="81" mass="8904">MRRLLLFIAAAALSAPVWAMHCPMDMAKIDKQLESNPPSDPATLEKVKELRAEGEQLHKAGDHTQSLQVLEQAQALLDSAQ</sequence>
<accession>A0A172WUT2</accession>
<gene>
    <name evidence="2" type="ORF">PS273GM_19705</name>
</gene>
<dbReference type="EMBL" id="CP015641">
    <property type="protein sequence ID" value="ANF27203.1"/>
    <property type="molecule type" value="Genomic_DNA"/>
</dbReference>
<dbReference type="AlphaFoldDB" id="A0A172WUT2"/>
<name>A0A172WUT2_STUST</name>
<protein>
    <submittedName>
        <fullName evidence="2">Uncharacterized protein</fullName>
    </submittedName>
</protein>
<feature type="chain" id="PRO_5008002953" evidence="1">
    <location>
        <begin position="20"/>
        <end position="81"/>
    </location>
</feature>
<evidence type="ECO:0000256" key="1">
    <source>
        <dbReference type="SAM" id="SignalP"/>
    </source>
</evidence>
<feature type="signal peptide" evidence="1">
    <location>
        <begin position="1"/>
        <end position="19"/>
    </location>
</feature>
<evidence type="ECO:0000313" key="2">
    <source>
        <dbReference type="EMBL" id="ANF27203.1"/>
    </source>
</evidence>
<organism evidence="2 3">
    <name type="scientific">Stutzerimonas stutzeri</name>
    <name type="common">Pseudomonas stutzeri</name>
    <dbReference type="NCBI Taxonomy" id="316"/>
    <lineage>
        <taxon>Bacteria</taxon>
        <taxon>Pseudomonadati</taxon>
        <taxon>Pseudomonadota</taxon>
        <taxon>Gammaproteobacteria</taxon>
        <taxon>Pseudomonadales</taxon>
        <taxon>Pseudomonadaceae</taxon>
        <taxon>Stutzerimonas</taxon>
    </lineage>
</organism>